<evidence type="ECO:0000313" key="2">
    <source>
        <dbReference type="Proteomes" id="UP000199574"/>
    </source>
</evidence>
<dbReference type="Proteomes" id="UP000199574">
    <property type="component" value="Chromosome I"/>
</dbReference>
<accession>A0ABY0UMT5</accession>
<gene>
    <name evidence="1" type="ORF">SAMN05192545_2381</name>
</gene>
<keyword evidence="2" id="KW-1185">Reference proteome</keyword>
<dbReference type="EMBL" id="LT629754">
    <property type="protein sequence ID" value="SDS93139.1"/>
    <property type="molecule type" value="Genomic_DNA"/>
</dbReference>
<protein>
    <submittedName>
        <fullName evidence="1">Uncharacterized protein</fullName>
    </submittedName>
</protein>
<sequence>MNLVRFKIKMVSKKNALVKNARALANSNNNEIKNSTFQVSTLLPTLCNKAVIF</sequence>
<name>A0ABY0UMT5_9FLAO</name>
<evidence type="ECO:0000313" key="1">
    <source>
        <dbReference type="EMBL" id="SDS93139.1"/>
    </source>
</evidence>
<organism evidence="1 2">
    <name type="scientific">Maribacter dokdonensis</name>
    <dbReference type="NCBI Taxonomy" id="320912"/>
    <lineage>
        <taxon>Bacteria</taxon>
        <taxon>Pseudomonadati</taxon>
        <taxon>Bacteroidota</taxon>
        <taxon>Flavobacteriia</taxon>
        <taxon>Flavobacteriales</taxon>
        <taxon>Flavobacteriaceae</taxon>
        <taxon>Maribacter</taxon>
    </lineage>
</organism>
<reference evidence="1 2" key="1">
    <citation type="submission" date="2016-10" db="EMBL/GenBank/DDBJ databases">
        <authorList>
            <person name="Varghese N."/>
            <person name="Submissions S."/>
        </authorList>
    </citation>
    <scope>NUCLEOTIDE SEQUENCE [LARGE SCALE GENOMIC DNA]</scope>
    <source>
        <strain evidence="1 2">MAR_2009_60</strain>
    </source>
</reference>
<proteinExistence type="predicted"/>